<proteinExistence type="predicted"/>
<dbReference type="EMBL" id="HBHJ01015789">
    <property type="protein sequence ID" value="CAD9687681.1"/>
    <property type="molecule type" value="Transcribed_RNA"/>
</dbReference>
<gene>
    <name evidence="2" type="ORF">RMAR1173_LOCUS10502</name>
</gene>
<evidence type="ECO:0000256" key="1">
    <source>
        <dbReference type="SAM" id="SignalP"/>
    </source>
</evidence>
<dbReference type="AlphaFoldDB" id="A0A7S2S2J9"/>
<organism evidence="2">
    <name type="scientific">Rhizochromulina marina</name>
    <dbReference type="NCBI Taxonomy" id="1034831"/>
    <lineage>
        <taxon>Eukaryota</taxon>
        <taxon>Sar</taxon>
        <taxon>Stramenopiles</taxon>
        <taxon>Ochrophyta</taxon>
        <taxon>Dictyochophyceae</taxon>
        <taxon>Rhizochromulinales</taxon>
        <taxon>Rhizochromulina</taxon>
    </lineage>
</organism>
<reference evidence="2" key="1">
    <citation type="submission" date="2021-01" db="EMBL/GenBank/DDBJ databases">
        <authorList>
            <person name="Corre E."/>
            <person name="Pelletier E."/>
            <person name="Niang G."/>
            <person name="Scheremetjew M."/>
            <person name="Finn R."/>
            <person name="Kale V."/>
            <person name="Holt S."/>
            <person name="Cochrane G."/>
            <person name="Meng A."/>
            <person name="Brown T."/>
            <person name="Cohen L."/>
        </authorList>
    </citation>
    <scope>NUCLEOTIDE SEQUENCE</scope>
    <source>
        <strain evidence="2">CCMP1243</strain>
    </source>
</reference>
<sequence>MMSRILTVIFLLFAGVTANSLRIEDEMNMDSVEAVPDEMEADAEMEDASLRNLYGWKNKYHDDCDDDCDCGDVIKAFENFFDCCVDEDRRRLGYWGGSSSSSSSRDGGKRKKKHWRRRNYKHCGYDKDFSSKVNYAIKCCDFDKLVKALE</sequence>
<feature type="signal peptide" evidence="1">
    <location>
        <begin position="1"/>
        <end position="18"/>
    </location>
</feature>
<accession>A0A7S2S2J9</accession>
<feature type="chain" id="PRO_5030928722" evidence="1">
    <location>
        <begin position="19"/>
        <end position="150"/>
    </location>
</feature>
<keyword evidence="1" id="KW-0732">Signal</keyword>
<protein>
    <submittedName>
        <fullName evidence="2">Uncharacterized protein</fullName>
    </submittedName>
</protein>
<evidence type="ECO:0000313" key="2">
    <source>
        <dbReference type="EMBL" id="CAD9687681.1"/>
    </source>
</evidence>
<name>A0A7S2S2J9_9STRA</name>